<keyword evidence="1" id="KW-0472">Membrane</keyword>
<dbReference type="Proteomes" id="UP000750334">
    <property type="component" value="Unassembled WGS sequence"/>
</dbReference>
<keyword evidence="1" id="KW-0812">Transmembrane</keyword>
<evidence type="ECO:0000313" key="3">
    <source>
        <dbReference type="Proteomes" id="UP000750334"/>
    </source>
</evidence>
<comment type="caution">
    <text evidence="2">The sequence shown here is derived from an EMBL/GenBank/DDBJ whole genome shotgun (WGS) entry which is preliminary data.</text>
</comment>
<reference evidence="2 3" key="1">
    <citation type="submission" date="2020-11" db="EMBL/GenBank/DDBJ databases">
        <title>Kefir isolates.</title>
        <authorList>
            <person name="Marcisauskas S."/>
            <person name="Kim Y."/>
            <person name="Blasche S."/>
        </authorList>
    </citation>
    <scope>NUCLEOTIDE SEQUENCE [LARGE SCALE GENOMIC DNA]</scope>
    <source>
        <strain evidence="2 3">OG2</strain>
    </source>
</reference>
<dbReference type="EMBL" id="PUHR01000086">
    <property type="protein sequence ID" value="KAG0667943.1"/>
    <property type="molecule type" value="Genomic_DNA"/>
</dbReference>
<evidence type="ECO:0000256" key="1">
    <source>
        <dbReference type="SAM" id="Phobius"/>
    </source>
</evidence>
<sequence>MGGLSRLLSFSAVSGIIGASYYLYFVKSDGYYYNNSMLKQINDKVKDVVDKKGNVETVFQDRIEMLRDKTTRDINIRSQNEMFKDLWNQQIRDTVSWIYSWGK</sequence>
<name>A0A9P7BB47_MAUEX</name>
<dbReference type="OrthoDB" id="4037694at2759"/>
<proteinExistence type="predicted"/>
<feature type="transmembrane region" description="Helical" evidence="1">
    <location>
        <begin position="7"/>
        <end position="25"/>
    </location>
</feature>
<accession>A0A9P7BB47</accession>
<protein>
    <submittedName>
        <fullName evidence="2">Aim5p</fullName>
    </submittedName>
</protein>
<gene>
    <name evidence="2" type="primary">AIM5</name>
    <name evidence="2" type="ORF">C6P45_005218</name>
</gene>
<evidence type="ECO:0000313" key="2">
    <source>
        <dbReference type="EMBL" id="KAG0667943.1"/>
    </source>
</evidence>
<keyword evidence="3" id="KW-1185">Reference proteome</keyword>
<dbReference type="AlphaFoldDB" id="A0A9P7BB47"/>
<organism evidence="2 3">
    <name type="scientific">Maudiozyma exigua</name>
    <name type="common">Yeast</name>
    <name type="synonym">Kazachstania exigua</name>
    <dbReference type="NCBI Taxonomy" id="34358"/>
    <lineage>
        <taxon>Eukaryota</taxon>
        <taxon>Fungi</taxon>
        <taxon>Dikarya</taxon>
        <taxon>Ascomycota</taxon>
        <taxon>Saccharomycotina</taxon>
        <taxon>Saccharomycetes</taxon>
        <taxon>Saccharomycetales</taxon>
        <taxon>Saccharomycetaceae</taxon>
        <taxon>Maudiozyma</taxon>
    </lineage>
</organism>
<keyword evidence="1" id="KW-1133">Transmembrane helix</keyword>